<dbReference type="EMBL" id="NBIV01000247">
    <property type="protein sequence ID" value="PXF40985.1"/>
    <property type="molecule type" value="Genomic_DNA"/>
</dbReference>
<organism evidence="2 3">
    <name type="scientific">Gracilariopsis chorda</name>
    <dbReference type="NCBI Taxonomy" id="448386"/>
    <lineage>
        <taxon>Eukaryota</taxon>
        <taxon>Rhodophyta</taxon>
        <taxon>Florideophyceae</taxon>
        <taxon>Rhodymeniophycidae</taxon>
        <taxon>Gracilariales</taxon>
        <taxon>Gracilariaceae</taxon>
        <taxon>Gracilariopsis</taxon>
    </lineage>
</organism>
<comment type="caution">
    <text evidence="2">The sequence shown here is derived from an EMBL/GenBank/DDBJ whole genome shotgun (WGS) entry which is preliminary data.</text>
</comment>
<dbReference type="AlphaFoldDB" id="A0A2V3IFX1"/>
<feature type="region of interest" description="Disordered" evidence="1">
    <location>
        <begin position="1"/>
        <end position="33"/>
    </location>
</feature>
<proteinExistence type="predicted"/>
<dbReference type="Proteomes" id="UP000247409">
    <property type="component" value="Unassembled WGS sequence"/>
</dbReference>
<evidence type="ECO:0000313" key="2">
    <source>
        <dbReference type="EMBL" id="PXF40985.1"/>
    </source>
</evidence>
<keyword evidence="3" id="KW-1185">Reference proteome</keyword>
<name>A0A2V3IFX1_9FLOR</name>
<accession>A0A2V3IFX1</accession>
<evidence type="ECO:0000313" key="3">
    <source>
        <dbReference type="Proteomes" id="UP000247409"/>
    </source>
</evidence>
<reference evidence="2 3" key="1">
    <citation type="journal article" date="2018" name="Mol. Biol. Evol.">
        <title>Analysis of the draft genome of the red seaweed Gracilariopsis chorda provides insights into genome size evolution in Rhodophyta.</title>
        <authorList>
            <person name="Lee J."/>
            <person name="Yang E.C."/>
            <person name="Graf L."/>
            <person name="Yang J.H."/>
            <person name="Qiu H."/>
            <person name="Zel Zion U."/>
            <person name="Chan C.X."/>
            <person name="Stephens T.G."/>
            <person name="Weber A.P.M."/>
            <person name="Boo G.H."/>
            <person name="Boo S.M."/>
            <person name="Kim K.M."/>
            <person name="Shin Y."/>
            <person name="Jung M."/>
            <person name="Lee S.J."/>
            <person name="Yim H.S."/>
            <person name="Lee J.H."/>
            <person name="Bhattacharya D."/>
            <person name="Yoon H.S."/>
        </authorList>
    </citation>
    <scope>NUCLEOTIDE SEQUENCE [LARGE SCALE GENOMIC DNA]</scope>
    <source>
        <strain evidence="2 3">SKKU-2015</strain>
        <tissue evidence="2">Whole body</tissue>
    </source>
</reference>
<evidence type="ECO:0000256" key="1">
    <source>
        <dbReference type="SAM" id="MobiDB-lite"/>
    </source>
</evidence>
<protein>
    <submittedName>
        <fullName evidence="2">Uncharacterized protein</fullName>
    </submittedName>
</protein>
<sequence length="83" mass="9198">MKDRKDDGGIAASAIVQNHKRNNPPCPTPPRRRARKSLLCHGISESDRTVTGGGITHCYADLKEVTFERKHTSSSHTSIQRCN</sequence>
<gene>
    <name evidence="2" type="ORF">BWQ96_09280</name>
</gene>